<reference evidence="3 4" key="1">
    <citation type="submission" date="2024-02" db="EMBL/GenBank/DDBJ databases">
        <authorList>
            <person name="Chen Y."/>
            <person name="Shah S."/>
            <person name="Dougan E. K."/>
            <person name="Thang M."/>
            <person name="Chan C."/>
        </authorList>
    </citation>
    <scope>NUCLEOTIDE SEQUENCE [LARGE SCALE GENOMIC DNA]</scope>
</reference>
<keyword evidence="2" id="KW-0732">Signal</keyword>
<gene>
    <name evidence="3" type="ORF">SCF082_LOCUS32482</name>
</gene>
<name>A0ABP0NH94_9DINO</name>
<evidence type="ECO:0000313" key="4">
    <source>
        <dbReference type="Proteomes" id="UP001642464"/>
    </source>
</evidence>
<proteinExistence type="predicted"/>
<comment type="caution">
    <text evidence="3">The sequence shown here is derived from an EMBL/GenBank/DDBJ whole genome shotgun (WGS) entry which is preliminary data.</text>
</comment>
<dbReference type="EMBL" id="CAXAMM010028133">
    <property type="protein sequence ID" value="CAK9062252.1"/>
    <property type="molecule type" value="Genomic_DNA"/>
</dbReference>
<feature type="non-terminal residue" evidence="3">
    <location>
        <position position="131"/>
    </location>
</feature>
<organism evidence="3 4">
    <name type="scientific">Durusdinium trenchii</name>
    <dbReference type="NCBI Taxonomy" id="1381693"/>
    <lineage>
        <taxon>Eukaryota</taxon>
        <taxon>Sar</taxon>
        <taxon>Alveolata</taxon>
        <taxon>Dinophyceae</taxon>
        <taxon>Suessiales</taxon>
        <taxon>Symbiodiniaceae</taxon>
        <taxon>Durusdinium</taxon>
    </lineage>
</organism>
<evidence type="ECO:0000256" key="1">
    <source>
        <dbReference type="SAM" id="MobiDB-lite"/>
    </source>
</evidence>
<feature type="chain" id="PRO_5046145149" evidence="2">
    <location>
        <begin position="26"/>
        <end position="131"/>
    </location>
</feature>
<feature type="compositionally biased region" description="Polar residues" evidence="1">
    <location>
        <begin position="58"/>
        <end position="76"/>
    </location>
</feature>
<sequence>MARASALSKALVAAGALMALRLLSGETFVTPKQRNEAAAAMAAAMVAASAPAMAEDAYSQNDNPINPYSQFSDGSDTVYQAKNQPEVERRTKSLKAGLKRFEDTPGYIQTKQAQALKSNLQESNSLRQDLL</sequence>
<accession>A0ABP0NH94</accession>
<keyword evidence="4" id="KW-1185">Reference proteome</keyword>
<dbReference type="Proteomes" id="UP001642464">
    <property type="component" value="Unassembled WGS sequence"/>
</dbReference>
<feature type="signal peptide" evidence="2">
    <location>
        <begin position="1"/>
        <end position="25"/>
    </location>
</feature>
<feature type="region of interest" description="Disordered" evidence="1">
    <location>
        <begin position="57"/>
        <end position="76"/>
    </location>
</feature>
<protein>
    <submittedName>
        <fullName evidence="3">Bifunctional lysine-specific demethylase and histidyl-hydroxylase</fullName>
    </submittedName>
</protein>
<evidence type="ECO:0000256" key="2">
    <source>
        <dbReference type="SAM" id="SignalP"/>
    </source>
</evidence>
<evidence type="ECO:0000313" key="3">
    <source>
        <dbReference type="EMBL" id="CAK9062252.1"/>
    </source>
</evidence>